<comment type="caution">
    <text evidence="2">The sequence shown here is derived from an EMBL/GenBank/DDBJ whole genome shotgun (WGS) entry which is preliminary data.</text>
</comment>
<dbReference type="Proteomes" id="UP000038010">
    <property type="component" value="Unassembled WGS sequence"/>
</dbReference>
<feature type="compositionally biased region" description="Basic and acidic residues" evidence="1">
    <location>
        <begin position="309"/>
        <end position="326"/>
    </location>
</feature>
<keyword evidence="3" id="KW-1185">Reference proteome</keyword>
<dbReference type="Gene3D" id="2.60.120.620">
    <property type="entry name" value="q2cbj1_9rhob like domain"/>
    <property type="match status" value="1"/>
</dbReference>
<dbReference type="OrthoDB" id="445007at2759"/>
<feature type="region of interest" description="Disordered" evidence="1">
    <location>
        <begin position="303"/>
        <end position="326"/>
    </location>
</feature>
<dbReference type="GeneID" id="28739613"/>
<proteinExistence type="predicted"/>
<sequence length="338" mass="38689">MLTAQPLKHQFTDTPVNNGYAQKTSGLIEPPAAFADIVGPYDDFRGELHDKGFVVIKNAIPRERAIQYQEKAYEWLQSFPGDLDFSNPETWIAKNLPLQNGIKVYIHYGVAHEKFVWDAKQEPGVLDAFAKLWQTDELLVSFDGINITFPNRKDIPRRAAWEHIDQSPLRRGAHCIQGIINLSPSGPNDGGLVLYPKSHNYNAEFFDSRDDKSSWLPMKDLHLFTKEELAWFRAKGLQPHKPGHTLRRRATEKSNQIRTAIYATYTPANLAEPTQLAIKNEVFEKFGSTTHWPHQYIVSRPTQAMLPDGTRDPRDRDQPREMPEMTDKLLKLAGAKRY</sequence>
<evidence type="ECO:0000313" key="2">
    <source>
        <dbReference type="EMBL" id="KPI36308.1"/>
    </source>
</evidence>
<evidence type="ECO:0008006" key="4">
    <source>
        <dbReference type="Google" id="ProtNLM"/>
    </source>
</evidence>
<dbReference type="SUPFAM" id="SSF51197">
    <property type="entry name" value="Clavaminate synthase-like"/>
    <property type="match status" value="1"/>
</dbReference>
<evidence type="ECO:0000256" key="1">
    <source>
        <dbReference type="SAM" id="MobiDB-lite"/>
    </source>
</evidence>
<protein>
    <recommendedName>
        <fullName evidence="4">Phytanoyl-CoA dioxygenase</fullName>
    </recommendedName>
</protein>
<dbReference type="RefSeq" id="XP_017996271.1">
    <property type="nucleotide sequence ID" value="XM_018147733.1"/>
</dbReference>
<dbReference type="VEuPathDB" id="FungiDB:AB675_7370"/>
<reference evidence="2 3" key="1">
    <citation type="submission" date="2015-06" db="EMBL/GenBank/DDBJ databases">
        <title>Draft genome of the ant-associated black yeast Phialophora attae CBS 131958.</title>
        <authorList>
            <person name="Moreno L.F."/>
            <person name="Stielow B.J."/>
            <person name="de Hoog S."/>
            <person name="Vicente V.A."/>
            <person name="Weiss V.A."/>
            <person name="de Vries M."/>
            <person name="Cruz L.M."/>
            <person name="Souza E.M."/>
        </authorList>
    </citation>
    <scope>NUCLEOTIDE SEQUENCE [LARGE SCALE GENOMIC DNA]</scope>
    <source>
        <strain evidence="2 3">CBS 131958</strain>
    </source>
</reference>
<accession>A0A0N0NIZ0</accession>
<evidence type="ECO:0000313" key="3">
    <source>
        <dbReference type="Proteomes" id="UP000038010"/>
    </source>
</evidence>
<organism evidence="2 3">
    <name type="scientific">Cyphellophora attinorum</name>
    <dbReference type="NCBI Taxonomy" id="1664694"/>
    <lineage>
        <taxon>Eukaryota</taxon>
        <taxon>Fungi</taxon>
        <taxon>Dikarya</taxon>
        <taxon>Ascomycota</taxon>
        <taxon>Pezizomycotina</taxon>
        <taxon>Eurotiomycetes</taxon>
        <taxon>Chaetothyriomycetidae</taxon>
        <taxon>Chaetothyriales</taxon>
        <taxon>Cyphellophoraceae</taxon>
        <taxon>Cyphellophora</taxon>
    </lineage>
</organism>
<dbReference type="PANTHER" id="PTHR31630:SF6">
    <property type="entry name" value="PHYTANOYL-COA DIOXYGENASE-RELATED"/>
    <property type="match status" value="1"/>
</dbReference>
<dbReference type="PANTHER" id="PTHR31630">
    <property type="entry name" value="PHYTANOYL-COA DIOXYGENASE-RELATED-RELATED"/>
    <property type="match status" value="1"/>
</dbReference>
<gene>
    <name evidence="2" type="ORF">AB675_7370</name>
</gene>
<name>A0A0N0NIZ0_9EURO</name>
<dbReference type="AlphaFoldDB" id="A0A0N0NIZ0"/>
<dbReference type="EMBL" id="LFJN01000032">
    <property type="protein sequence ID" value="KPI36308.1"/>
    <property type="molecule type" value="Genomic_DNA"/>
</dbReference>